<dbReference type="Pfam" id="PF14144">
    <property type="entry name" value="DOG1"/>
    <property type="match status" value="1"/>
</dbReference>
<evidence type="ECO:0000313" key="2">
    <source>
        <dbReference type="EMBL" id="KAK1413481.1"/>
    </source>
</evidence>
<organism evidence="2 3">
    <name type="scientific">Tagetes erecta</name>
    <name type="common">African marigold</name>
    <dbReference type="NCBI Taxonomy" id="13708"/>
    <lineage>
        <taxon>Eukaryota</taxon>
        <taxon>Viridiplantae</taxon>
        <taxon>Streptophyta</taxon>
        <taxon>Embryophyta</taxon>
        <taxon>Tracheophyta</taxon>
        <taxon>Spermatophyta</taxon>
        <taxon>Magnoliopsida</taxon>
        <taxon>eudicotyledons</taxon>
        <taxon>Gunneridae</taxon>
        <taxon>Pentapetalae</taxon>
        <taxon>asterids</taxon>
        <taxon>campanulids</taxon>
        <taxon>Asterales</taxon>
        <taxon>Asteraceae</taxon>
        <taxon>Asteroideae</taxon>
        <taxon>Heliantheae alliance</taxon>
        <taxon>Tageteae</taxon>
        <taxon>Tagetes</taxon>
    </lineage>
</organism>
<gene>
    <name evidence="2" type="ORF">QVD17_35255</name>
</gene>
<dbReference type="PANTHER" id="PTHR46354:SF4">
    <property type="entry name" value="PROTEIN DOG1-LIKE 3"/>
    <property type="match status" value="1"/>
</dbReference>
<dbReference type="InterPro" id="IPR051886">
    <property type="entry name" value="Seed_Dev/Stress_Resp_Reg"/>
</dbReference>
<sequence length="254" mass="28573">MTDPVNTLFECWLGELHTNLQQLVFAANNHNPNDHKDDSSLRNLIDQSVGRYRQYYNMKSAVAKKDVFSLFPPSWLTSLEDAFSWMGGWQPSTAIHLLYSKSSVQVEACFADLTSVITSDDLGDLSLSQINLVDALQKKTVCEERKISEKMAKVQESAADTSMVDLSNVISEMIRDENEEGVNASDGRVELTLEPKMDALEEVMRLADGLRMETLKAVIEILTPIQGVYFLIAAAELRLRLHEWGLKKDTEKNS</sequence>
<keyword evidence="3" id="KW-1185">Reference proteome</keyword>
<proteinExistence type="predicted"/>
<feature type="domain" description="DOG1" evidence="1">
    <location>
        <begin position="2"/>
        <end position="251"/>
    </location>
</feature>
<dbReference type="InterPro" id="IPR025422">
    <property type="entry name" value="TGA_domain"/>
</dbReference>
<accession>A0AAD8K1S8</accession>
<dbReference type="PROSITE" id="PS51806">
    <property type="entry name" value="DOG1"/>
    <property type="match status" value="1"/>
</dbReference>
<dbReference type="EMBL" id="JAUHHV010000009">
    <property type="protein sequence ID" value="KAK1413481.1"/>
    <property type="molecule type" value="Genomic_DNA"/>
</dbReference>
<comment type="caution">
    <text evidence="2">The sequence shown here is derived from an EMBL/GenBank/DDBJ whole genome shotgun (WGS) entry which is preliminary data.</text>
</comment>
<name>A0AAD8K1S8_TARER</name>
<evidence type="ECO:0000259" key="1">
    <source>
        <dbReference type="PROSITE" id="PS51806"/>
    </source>
</evidence>
<dbReference type="GO" id="GO:0043565">
    <property type="term" value="F:sequence-specific DNA binding"/>
    <property type="evidence" value="ECO:0007669"/>
    <property type="project" value="InterPro"/>
</dbReference>
<evidence type="ECO:0000313" key="3">
    <source>
        <dbReference type="Proteomes" id="UP001229421"/>
    </source>
</evidence>
<protein>
    <recommendedName>
        <fullName evidence="1">DOG1 domain-containing protein</fullName>
    </recommendedName>
</protein>
<dbReference type="Proteomes" id="UP001229421">
    <property type="component" value="Unassembled WGS sequence"/>
</dbReference>
<dbReference type="PANTHER" id="PTHR46354">
    <property type="entry name" value="DOG1 DOMAIN-CONTAINING PROTEIN"/>
    <property type="match status" value="1"/>
</dbReference>
<reference evidence="2" key="1">
    <citation type="journal article" date="2023" name="bioRxiv">
        <title>Improved chromosome-level genome assembly for marigold (Tagetes erecta).</title>
        <authorList>
            <person name="Jiang F."/>
            <person name="Yuan L."/>
            <person name="Wang S."/>
            <person name="Wang H."/>
            <person name="Xu D."/>
            <person name="Wang A."/>
            <person name="Fan W."/>
        </authorList>
    </citation>
    <scope>NUCLEOTIDE SEQUENCE</scope>
    <source>
        <strain evidence="2">WSJ</strain>
        <tissue evidence="2">Leaf</tissue>
    </source>
</reference>
<dbReference type="AlphaFoldDB" id="A0AAD8K1S8"/>
<dbReference type="GO" id="GO:0006351">
    <property type="term" value="P:DNA-templated transcription"/>
    <property type="evidence" value="ECO:0007669"/>
    <property type="project" value="InterPro"/>
</dbReference>